<name>A0ABX0W7A0_9RHOB</name>
<dbReference type="Proteomes" id="UP001429564">
    <property type="component" value="Unassembled WGS sequence"/>
</dbReference>
<keyword evidence="2" id="KW-1185">Reference proteome</keyword>
<sequence>MTIIKQEKCVEKSFFILGMSYPRTFPSLVGIADAQTYGAEMSVPNRQVDGVDEDRVGQSVRHEASCTEKM</sequence>
<organism evidence="1 2">
    <name type="scientific">Parasedimentitalea denitrificans</name>
    <dbReference type="NCBI Taxonomy" id="2211118"/>
    <lineage>
        <taxon>Bacteria</taxon>
        <taxon>Pseudomonadati</taxon>
        <taxon>Pseudomonadota</taxon>
        <taxon>Alphaproteobacteria</taxon>
        <taxon>Rhodobacterales</taxon>
        <taxon>Paracoccaceae</taxon>
        <taxon>Parasedimentitalea</taxon>
    </lineage>
</organism>
<evidence type="ECO:0000313" key="1">
    <source>
        <dbReference type="EMBL" id="NIZ61469.1"/>
    </source>
</evidence>
<comment type="caution">
    <text evidence="1">The sequence shown here is derived from an EMBL/GenBank/DDBJ whole genome shotgun (WGS) entry which is preliminary data.</text>
</comment>
<accession>A0ABX0W7A0</accession>
<reference evidence="1 2" key="1">
    <citation type="submission" date="2018-05" db="EMBL/GenBank/DDBJ databases">
        <authorList>
            <person name="Zhang Y.-J."/>
        </authorList>
    </citation>
    <scope>NUCLEOTIDE SEQUENCE [LARGE SCALE GENOMIC DNA]</scope>
    <source>
        <strain evidence="1 2">CY04</strain>
    </source>
</reference>
<evidence type="ECO:0000313" key="2">
    <source>
        <dbReference type="Proteomes" id="UP001429564"/>
    </source>
</evidence>
<dbReference type="EMBL" id="QHLQ01000009">
    <property type="protein sequence ID" value="NIZ61469.1"/>
    <property type="molecule type" value="Genomic_DNA"/>
</dbReference>
<gene>
    <name evidence="1" type="ORF">DL239_10820</name>
</gene>
<proteinExistence type="predicted"/>
<protein>
    <submittedName>
        <fullName evidence="1">Uncharacterized protein</fullName>
    </submittedName>
</protein>